<proteinExistence type="predicted"/>
<evidence type="ECO:0000256" key="6">
    <source>
        <dbReference type="PROSITE-ProRule" id="PRU00209"/>
    </source>
</evidence>
<evidence type="ECO:0000256" key="4">
    <source>
        <dbReference type="ARBA" id="ARBA00022884"/>
    </source>
</evidence>
<feature type="coiled-coil region" evidence="7">
    <location>
        <begin position="62"/>
        <end position="119"/>
    </location>
</feature>
<dbReference type="STRING" id="188477.A0A3S0ZA49"/>
<dbReference type="Pfam" id="PF01588">
    <property type="entry name" value="tRNA_bind"/>
    <property type="match status" value="1"/>
</dbReference>
<dbReference type="InterPro" id="IPR012340">
    <property type="entry name" value="NA-bd_OB-fold"/>
</dbReference>
<keyword evidence="11" id="KW-1185">Reference proteome</keyword>
<dbReference type="AlphaFoldDB" id="A0A3S0ZA49"/>
<dbReference type="EMBL" id="RQTK01001462">
    <property type="protein sequence ID" value="RUS70220.1"/>
    <property type="molecule type" value="Genomic_DNA"/>
</dbReference>
<gene>
    <name evidence="10" type="ORF">EGW08_022022</name>
</gene>
<evidence type="ECO:0000313" key="10">
    <source>
        <dbReference type="EMBL" id="RUS70220.1"/>
    </source>
</evidence>
<evidence type="ECO:0000256" key="1">
    <source>
        <dbReference type="ARBA" id="ARBA00004496"/>
    </source>
</evidence>
<dbReference type="InterPro" id="IPR051270">
    <property type="entry name" value="Tyrosine-tRNA_ligase_regulator"/>
</dbReference>
<dbReference type="PANTHER" id="PTHR11586:SF33">
    <property type="entry name" value="AMINOACYL TRNA SYNTHASE COMPLEX-INTERACTING MULTIFUNCTIONAL PROTEIN 1"/>
    <property type="match status" value="1"/>
</dbReference>
<dbReference type="PROSITE" id="PS50886">
    <property type="entry name" value="TRBD"/>
    <property type="match status" value="1"/>
</dbReference>
<evidence type="ECO:0000256" key="2">
    <source>
        <dbReference type="ARBA" id="ARBA00022490"/>
    </source>
</evidence>
<keyword evidence="7" id="KW-0175">Coiled coil</keyword>
<dbReference type="SUPFAM" id="SSF50249">
    <property type="entry name" value="Nucleic acid-binding proteins"/>
    <property type="match status" value="1"/>
</dbReference>
<dbReference type="OrthoDB" id="197206at2759"/>
<evidence type="ECO:0000259" key="9">
    <source>
        <dbReference type="PROSITE" id="PS50886"/>
    </source>
</evidence>
<dbReference type="GO" id="GO:0006412">
    <property type="term" value="P:translation"/>
    <property type="evidence" value="ECO:0007669"/>
    <property type="project" value="UniProtKB-KW"/>
</dbReference>
<organism evidence="10 11">
    <name type="scientific">Elysia chlorotica</name>
    <name type="common">Eastern emerald elysia</name>
    <name type="synonym">Sea slug</name>
    <dbReference type="NCBI Taxonomy" id="188477"/>
    <lineage>
        <taxon>Eukaryota</taxon>
        <taxon>Metazoa</taxon>
        <taxon>Spiralia</taxon>
        <taxon>Lophotrochozoa</taxon>
        <taxon>Mollusca</taxon>
        <taxon>Gastropoda</taxon>
        <taxon>Heterobranchia</taxon>
        <taxon>Euthyneura</taxon>
        <taxon>Panpulmonata</taxon>
        <taxon>Sacoglossa</taxon>
        <taxon>Placobranchoidea</taxon>
        <taxon>Plakobranchidae</taxon>
        <taxon>Elysia</taxon>
    </lineage>
</organism>
<feature type="region of interest" description="Disordered" evidence="8">
    <location>
        <begin position="153"/>
        <end position="224"/>
    </location>
</feature>
<evidence type="ECO:0000256" key="8">
    <source>
        <dbReference type="SAM" id="MobiDB-lite"/>
    </source>
</evidence>
<dbReference type="GO" id="GO:0005737">
    <property type="term" value="C:cytoplasm"/>
    <property type="evidence" value="ECO:0007669"/>
    <property type="project" value="UniProtKB-SubCell"/>
</dbReference>
<comment type="caution">
    <text evidence="10">The sequence shown here is derived from an EMBL/GenBank/DDBJ whole genome shotgun (WGS) entry which is preliminary data.</text>
</comment>
<dbReference type="InterPro" id="IPR002547">
    <property type="entry name" value="tRNA-bd_dom"/>
</dbReference>
<dbReference type="GO" id="GO:0000049">
    <property type="term" value="F:tRNA binding"/>
    <property type="evidence" value="ECO:0007669"/>
    <property type="project" value="UniProtKB-UniRule"/>
</dbReference>
<dbReference type="FunFam" id="2.40.50.140:FF:000047">
    <property type="entry name" value="tyrosine--tRNA ligase, cytoplasmic isoform X2"/>
    <property type="match status" value="1"/>
</dbReference>
<keyword evidence="4 6" id="KW-0694">RNA-binding</keyword>
<dbReference type="CDD" id="cd02799">
    <property type="entry name" value="tRNA_bind_EMAP-II_like"/>
    <property type="match status" value="1"/>
</dbReference>
<evidence type="ECO:0000256" key="5">
    <source>
        <dbReference type="ARBA" id="ARBA00022917"/>
    </source>
</evidence>
<evidence type="ECO:0000313" key="11">
    <source>
        <dbReference type="Proteomes" id="UP000271974"/>
    </source>
</evidence>
<reference evidence="10 11" key="1">
    <citation type="submission" date="2019-01" db="EMBL/GenBank/DDBJ databases">
        <title>A draft genome assembly of the solar-powered sea slug Elysia chlorotica.</title>
        <authorList>
            <person name="Cai H."/>
            <person name="Li Q."/>
            <person name="Fang X."/>
            <person name="Li J."/>
            <person name="Curtis N.E."/>
            <person name="Altenburger A."/>
            <person name="Shibata T."/>
            <person name="Feng M."/>
            <person name="Maeda T."/>
            <person name="Schwartz J.A."/>
            <person name="Shigenobu S."/>
            <person name="Lundholm N."/>
            <person name="Nishiyama T."/>
            <person name="Yang H."/>
            <person name="Hasebe M."/>
            <person name="Li S."/>
            <person name="Pierce S.K."/>
            <person name="Wang J."/>
        </authorList>
    </citation>
    <scope>NUCLEOTIDE SEQUENCE [LARGE SCALE GENOMIC DNA]</scope>
    <source>
        <strain evidence="10">EC2010</strain>
        <tissue evidence="10">Whole organism of an adult</tissue>
    </source>
</reference>
<keyword evidence="3 6" id="KW-0820">tRNA-binding</keyword>
<name>A0A3S0ZA49_ELYCH</name>
<evidence type="ECO:0000256" key="7">
    <source>
        <dbReference type="SAM" id="Coils"/>
    </source>
</evidence>
<dbReference type="Gene3D" id="2.40.50.140">
    <property type="entry name" value="Nucleic acid-binding proteins"/>
    <property type="match status" value="1"/>
</dbReference>
<dbReference type="PANTHER" id="PTHR11586">
    <property type="entry name" value="TRNA-AMINOACYLATION COFACTOR ARC1 FAMILY MEMBER"/>
    <property type="match status" value="1"/>
</dbReference>
<feature type="compositionally biased region" description="Low complexity" evidence="8">
    <location>
        <begin position="153"/>
        <end position="162"/>
    </location>
</feature>
<comment type="subcellular location">
    <subcellularLocation>
        <location evidence="1">Cytoplasm</location>
    </subcellularLocation>
</comment>
<protein>
    <recommendedName>
        <fullName evidence="9">tRNA-binding domain-containing protein</fullName>
    </recommendedName>
</protein>
<evidence type="ECO:0000256" key="3">
    <source>
        <dbReference type="ARBA" id="ARBA00022555"/>
    </source>
</evidence>
<feature type="domain" description="TRNA-binding" evidence="9">
    <location>
        <begin position="227"/>
        <end position="328"/>
    </location>
</feature>
<feature type="compositionally biased region" description="Basic and acidic residues" evidence="8">
    <location>
        <begin position="164"/>
        <end position="207"/>
    </location>
</feature>
<accession>A0A3S0ZA49</accession>
<dbReference type="Proteomes" id="UP000271974">
    <property type="component" value="Unassembled WGS sequence"/>
</dbReference>
<sequence>MRSVSLLFRTSFVVFSRSRFSFPVGPSLPRAQESFFFKCLPRLSLYHLQGMVSNGMASGAELERVKARAELAEKILNDLQVRVAALKQAAVKEAGLAEEEQLSKENAEIKIEIEAIKKALVMAEIGNGVRQVHLPTKAELAKFSTKAAQSAATVATSATAPSVKVEEQAVSKGESGGKKSKQNDKSEAGGKKAKQDKVAKGDGEAKAKKSGAASAAGGGDDGEAQVDISRLDMRVGKIVAIEKHPDADSLYVEQVDLGEGRNRSICSGLVNHIPINAMKDRFAVFMCNLKPAKMRGVMSEGMIMCAVSPDKTEVLVPPADSAIGDRVTVDEYPGTPDKQLNPKKKIWETLKPDVRTNADRIATYKGAVLKIDGKGAVVAPTLADAQIS</sequence>
<keyword evidence="5" id="KW-0648">Protein biosynthesis</keyword>
<keyword evidence="2" id="KW-0963">Cytoplasm</keyword>